<organism evidence="2 3">
    <name type="scientific">Elysia crispata</name>
    <name type="common">lettuce slug</name>
    <dbReference type="NCBI Taxonomy" id="231223"/>
    <lineage>
        <taxon>Eukaryota</taxon>
        <taxon>Metazoa</taxon>
        <taxon>Spiralia</taxon>
        <taxon>Lophotrochozoa</taxon>
        <taxon>Mollusca</taxon>
        <taxon>Gastropoda</taxon>
        <taxon>Heterobranchia</taxon>
        <taxon>Euthyneura</taxon>
        <taxon>Panpulmonata</taxon>
        <taxon>Sacoglossa</taxon>
        <taxon>Placobranchoidea</taxon>
        <taxon>Plakobranchidae</taxon>
        <taxon>Elysia</taxon>
    </lineage>
</organism>
<keyword evidence="1" id="KW-0245">EGF-like domain</keyword>
<comment type="caution">
    <text evidence="2">The sequence shown here is derived from an EMBL/GenBank/DDBJ whole genome shotgun (WGS) entry which is preliminary data.</text>
</comment>
<evidence type="ECO:0000313" key="2">
    <source>
        <dbReference type="EMBL" id="KAK3741216.1"/>
    </source>
</evidence>
<dbReference type="AlphaFoldDB" id="A0AAE0YDW1"/>
<dbReference type="InterPro" id="IPR042635">
    <property type="entry name" value="MEGF10/SREC1/2-like"/>
</dbReference>
<dbReference type="PANTHER" id="PTHR24043:SF8">
    <property type="entry name" value="EGF-LIKE DOMAIN-CONTAINING PROTEIN"/>
    <property type="match status" value="1"/>
</dbReference>
<dbReference type="Gene3D" id="2.170.300.10">
    <property type="entry name" value="Tie2 ligand-binding domain superfamily"/>
    <property type="match status" value="1"/>
</dbReference>
<dbReference type="Proteomes" id="UP001283361">
    <property type="component" value="Unassembled WGS sequence"/>
</dbReference>
<proteinExistence type="predicted"/>
<protein>
    <submittedName>
        <fullName evidence="2">Uncharacterized protein</fullName>
    </submittedName>
</protein>
<name>A0AAE0YDW1_9GAST</name>
<evidence type="ECO:0000313" key="3">
    <source>
        <dbReference type="Proteomes" id="UP001283361"/>
    </source>
</evidence>
<dbReference type="GO" id="GO:0005044">
    <property type="term" value="F:scavenger receptor activity"/>
    <property type="evidence" value="ECO:0007669"/>
    <property type="project" value="InterPro"/>
</dbReference>
<dbReference type="PANTHER" id="PTHR24043">
    <property type="entry name" value="SCAVENGER RECEPTOR CLASS F"/>
    <property type="match status" value="1"/>
</dbReference>
<evidence type="ECO:0000256" key="1">
    <source>
        <dbReference type="ARBA" id="ARBA00022536"/>
    </source>
</evidence>
<sequence>MLMEAAPVDVTLASRENTAIKCVLTGLCPNGTYGVGCSQNCSVTCGGPDNLCHHVDGSCSSGCDAGFKGEHCNPCDNGTYGVECSQNCSVTCGGPDSLCHHVDGNCSSGCVAGFKGEHCNQTCPKGFYGDGCDRKCSEHCAGDKTRVIMSMVLANQSCDTRLSRGFVYTE</sequence>
<accession>A0AAE0YDW1</accession>
<dbReference type="EMBL" id="JAWDGP010006437">
    <property type="protein sequence ID" value="KAK3741216.1"/>
    <property type="molecule type" value="Genomic_DNA"/>
</dbReference>
<keyword evidence="3" id="KW-1185">Reference proteome</keyword>
<reference evidence="2" key="1">
    <citation type="journal article" date="2023" name="G3 (Bethesda)">
        <title>A reference genome for the long-term kleptoplast-retaining sea slug Elysia crispata morphotype clarki.</title>
        <authorList>
            <person name="Eastman K.E."/>
            <person name="Pendleton A.L."/>
            <person name="Shaikh M.A."/>
            <person name="Suttiyut T."/>
            <person name="Ogas R."/>
            <person name="Tomko P."/>
            <person name="Gavelis G."/>
            <person name="Widhalm J.R."/>
            <person name="Wisecaver J.H."/>
        </authorList>
    </citation>
    <scope>NUCLEOTIDE SEQUENCE</scope>
    <source>
        <strain evidence="2">ECLA1</strain>
    </source>
</reference>
<gene>
    <name evidence="2" type="ORF">RRG08_000545</name>
</gene>